<dbReference type="CDD" id="cd01665">
    <property type="entry name" value="Cyt_c_Oxidase_III"/>
    <property type="match status" value="1"/>
</dbReference>
<proteinExistence type="inferred from homology"/>
<feature type="transmembrane region" description="Helical" evidence="9">
    <location>
        <begin position="78"/>
        <end position="101"/>
    </location>
</feature>
<evidence type="ECO:0000256" key="1">
    <source>
        <dbReference type="ARBA" id="ARBA00004141"/>
    </source>
</evidence>
<evidence type="ECO:0000313" key="11">
    <source>
        <dbReference type="EMBL" id="AIW06208.1"/>
    </source>
</evidence>
<dbReference type="GO" id="GO:0016020">
    <property type="term" value="C:membrane"/>
    <property type="evidence" value="ECO:0007669"/>
    <property type="project" value="UniProtKB-SubCell"/>
</dbReference>
<dbReference type="GO" id="GO:0006123">
    <property type="term" value="P:mitochondrial electron transport, cytochrome c to oxygen"/>
    <property type="evidence" value="ECO:0007669"/>
    <property type="project" value="TreeGrafter"/>
</dbReference>
<dbReference type="AlphaFoldDB" id="A0A0A0RV44"/>
<evidence type="ECO:0000256" key="2">
    <source>
        <dbReference type="ARBA" id="ARBA00010581"/>
    </source>
</evidence>
<dbReference type="FunFam" id="1.20.120.80:FF:000002">
    <property type="entry name" value="Cytochrome c oxidase subunit 3"/>
    <property type="match status" value="1"/>
</dbReference>
<gene>
    <name evidence="11" type="primary">COX3</name>
</gene>
<dbReference type="GO" id="GO:0004129">
    <property type="term" value="F:cytochrome-c oxidase activity"/>
    <property type="evidence" value="ECO:0007669"/>
    <property type="project" value="InterPro"/>
</dbReference>
<dbReference type="Pfam" id="PF00510">
    <property type="entry name" value="COX3"/>
    <property type="match status" value="1"/>
</dbReference>
<evidence type="ECO:0000259" key="10">
    <source>
        <dbReference type="PROSITE" id="PS50253"/>
    </source>
</evidence>
<dbReference type="PROSITE" id="PS50253">
    <property type="entry name" value="COX3"/>
    <property type="match status" value="1"/>
</dbReference>
<comment type="function">
    <text evidence="8">Component of the cytochrome c oxidase, the last enzyme in the mitochondrial electron transport chain which drives oxidative phosphorylation. The respiratory chain contains 3 multisubunit complexes succinate dehydrogenase (complex II, CII), ubiquinol-cytochrome c oxidoreductase (cytochrome b-c1 complex, complex III, CIII) and cytochrome c oxidase (complex IV, CIV), that cooperate to transfer electrons derived from NADH and succinate to molecular oxygen, creating an electrochemical gradient over the inner membrane that drives transmembrane transport and the ATP synthase. Cytochrome c oxidase is the component of the respiratory chain that catalyzes the reduction of oxygen to water. Electrons originating from reduced cytochrome c in the intermembrane space (IMS) are transferred via the dinuclear copper A center (CU(A)) of subunit 2 and heme A of subunit 1 to the active site in subunit 1, a binuclear center (BNC) formed by heme A3 and copper B (CU(B)). The BNC reduces molecular oxygen to 2 water molecules using 4 electrons from cytochrome c in the IMS and 4 protons from the mitochondrial matrix.</text>
</comment>
<sequence>MKNNQPFHLTQMSPWPVLMGLSVTTTIMSILMWFHLYSMKFFMITMLSSFLISFLWWKDISRESTFQGNHTSPVMKEIRWGMILFITSEILFFTSFFWAFFHSSLSPNIDLGMNWPPKNILTIKPSQIPLLNTIILLSSGASITWAHHCIMKSNLNESIVSVLLTVMLGLIFTLFQIFEYFESSFSISDSTYGSTFFVSTGFHGIHVIIGTMFIMFMMNRLMNMNFSSNHHLGFEAASWYWHFVDVVWLFLFIMIYWWGS</sequence>
<dbReference type="SUPFAM" id="SSF81452">
    <property type="entry name" value="Cytochrome c oxidase subunit III-like"/>
    <property type="match status" value="1"/>
</dbReference>
<dbReference type="Gene3D" id="1.10.287.70">
    <property type="match status" value="1"/>
</dbReference>
<keyword evidence="8 11" id="KW-0496">Mitochondrion</keyword>
<evidence type="ECO:0000256" key="5">
    <source>
        <dbReference type="ARBA" id="ARBA00022967"/>
    </source>
</evidence>
<feature type="domain" description="Heme-copper oxidase subunit III family profile" evidence="10">
    <location>
        <begin position="3"/>
        <end position="260"/>
    </location>
</feature>
<feature type="transmembrane region" description="Helical" evidence="9">
    <location>
        <begin position="198"/>
        <end position="218"/>
    </location>
</feature>
<comment type="similarity">
    <text evidence="2 8">Belongs to the cytochrome c oxidase subunit 3 family.</text>
</comment>
<name>A0A0A0RV44_9NEOP</name>
<dbReference type="InterPro" id="IPR035973">
    <property type="entry name" value="Cyt_c_oxidase_su3-like_sf"/>
</dbReference>
<dbReference type="InterPro" id="IPR024791">
    <property type="entry name" value="Cyt_c/ubiquinol_Oxase_su3"/>
</dbReference>
<feature type="transmembrane region" description="Helical" evidence="9">
    <location>
        <begin position="128"/>
        <end position="146"/>
    </location>
</feature>
<evidence type="ECO:0000256" key="4">
    <source>
        <dbReference type="ARBA" id="ARBA00022692"/>
    </source>
</evidence>
<feature type="transmembrane region" description="Helical" evidence="9">
    <location>
        <begin position="12"/>
        <end position="34"/>
    </location>
</feature>
<dbReference type="GO" id="GO:0005739">
    <property type="term" value="C:mitochondrion"/>
    <property type="evidence" value="ECO:0007669"/>
    <property type="project" value="TreeGrafter"/>
</dbReference>
<comment type="subcellular location">
    <subcellularLocation>
        <location evidence="1">Membrane</location>
        <topology evidence="1">Multi-pass membrane protein</topology>
    </subcellularLocation>
</comment>
<evidence type="ECO:0000256" key="3">
    <source>
        <dbReference type="ARBA" id="ARBA00015944"/>
    </source>
</evidence>
<keyword evidence="5" id="KW-1278">Translocase</keyword>
<feature type="transmembrane region" description="Helical" evidence="9">
    <location>
        <begin position="239"/>
        <end position="259"/>
    </location>
</feature>
<dbReference type="EMBL" id="KM244683">
    <property type="protein sequence ID" value="AIW06208.1"/>
    <property type="molecule type" value="Genomic_DNA"/>
</dbReference>
<keyword evidence="4 8" id="KW-0812">Transmembrane</keyword>
<keyword evidence="6 9" id="KW-1133">Transmembrane helix</keyword>
<evidence type="ECO:0000256" key="7">
    <source>
        <dbReference type="ARBA" id="ARBA00023136"/>
    </source>
</evidence>
<reference evidence="11" key="1">
    <citation type="journal article" date="2014" name="Nucleic Acids Res.">
        <title>Multiplex sequencing of pooled mitochondrial genomes-a crucial step toward biodiversity analysis using mito-metagenomics.</title>
        <authorList>
            <person name="Tang M."/>
            <person name="Tan M."/>
            <person name="Meng G."/>
            <person name="Yang S."/>
            <person name="Su X."/>
            <person name="Liu S."/>
            <person name="Song W."/>
            <person name="Li Y."/>
            <person name="Wu Q."/>
            <person name="Zhang A."/>
            <person name="Zhou X."/>
        </authorList>
    </citation>
    <scope>NUCLEOTIDE SEQUENCE</scope>
    <source>
        <strain evidence="11">CL9</strain>
    </source>
</reference>
<dbReference type="PANTHER" id="PTHR11403:SF7">
    <property type="entry name" value="CYTOCHROME C OXIDASE SUBUNIT 3"/>
    <property type="match status" value="1"/>
</dbReference>
<keyword evidence="7 9" id="KW-0472">Membrane</keyword>
<dbReference type="PANTHER" id="PTHR11403">
    <property type="entry name" value="CYTOCHROME C OXIDASE SUBUNIT III"/>
    <property type="match status" value="1"/>
</dbReference>
<dbReference type="InterPro" id="IPR033945">
    <property type="entry name" value="Cyt_c_oxase_su3_dom"/>
</dbReference>
<dbReference type="InterPro" id="IPR013833">
    <property type="entry name" value="Cyt_c_oxidase_su3_a-hlx"/>
</dbReference>
<protein>
    <recommendedName>
        <fullName evidence="3 8">Cytochrome c oxidase subunit 3</fullName>
    </recommendedName>
</protein>
<organism evidence="11">
    <name type="scientific">Aposthonia borneensis</name>
    <dbReference type="NCBI Taxonomy" id="1208762"/>
    <lineage>
        <taxon>Eukaryota</taxon>
        <taxon>Metazoa</taxon>
        <taxon>Ecdysozoa</taxon>
        <taxon>Arthropoda</taxon>
        <taxon>Hexapoda</taxon>
        <taxon>Insecta</taxon>
        <taxon>Pterygota</taxon>
        <taxon>Neoptera</taxon>
        <taxon>Polyneoptera</taxon>
        <taxon>Embioptera</taxon>
        <taxon>Oligotomidae</taxon>
        <taxon>Aposthonia</taxon>
    </lineage>
</organism>
<dbReference type="InterPro" id="IPR000298">
    <property type="entry name" value="Cyt_c_oxidase-like_su3"/>
</dbReference>
<feature type="transmembrane region" description="Helical" evidence="9">
    <location>
        <begin position="158"/>
        <end position="178"/>
    </location>
</feature>
<evidence type="ECO:0000256" key="8">
    <source>
        <dbReference type="RuleBase" id="RU003375"/>
    </source>
</evidence>
<evidence type="ECO:0000256" key="9">
    <source>
        <dbReference type="SAM" id="Phobius"/>
    </source>
</evidence>
<geneLocation type="mitochondrion" evidence="11"/>
<accession>A0A0A0RV44</accession>
<evidence type="ECO:0000256" key="6">
    <source>
        <dbReference type="ARBA" id="ARBA00022989"/>
    </source>
</evidence>
<dbReference type="Gene3D" id="1.20.120.80">
    <property type="entry name" value="Cytochrome c oxidase, subunit III, four-helix bundle"/>
    <property type="match status" value="1"/>
</dbReference>